<dbReference type="Proteomes" id="UP000252254">
    <property type="component" value="Unassembled WGS sequence"/>
</dbReference>
<evidence type="ECO:0000256" key="1">
    <source>
        <dbReference type="SAM" id="Phobius"/>
    </source>
</evidence>
<keyword evidence="1" id="KW-1133">Transmembrane helix</keyword>
<dbReference type="RefSeq" id="WP_079708531.1">
    <property type="nucleotide sequence ID" value="NZ_BAABQN010000001.1"/>
</dbReference>
<sequence>MIIVQIISIGIVASLLIILIKEQKPTFALFLVILTSVVIFSFIIDYIAVVFDLIHSISKRANINDMYLDTILQIIGIAYVTEFGAHITKDAGLASIAAKIELAGKLFIIVLAVPIISAVIETIIDFLPQ</sequence>
<dbReference type="InterPro" id="IPR014211">
    <property type="entry name" value="Spore_III_AD"/>
</dbReference>
<dbReference type="Pfam" id="PF06686">
    <property type="entry name" value="SpoIIIAC"/>
    <property type="match status" value="2"/>
</dbReference>
<name>A0A366EGA6_9BACI</name>
<dbReference type="STRING" id="200904.GCA_900168775_02545"/>
<dbReference type="AlphaFoldDB" id="A0A366EGA6"/>
<dbReference type="NCBIfam" id="TIGR02849">
    <property type="entry name" value="spore_III_AD"/>
    <property type="match status" value="1"/>
</dbReference>
<dbReference type="OrthoDB" id="1682150at2"/>
<feature type="transmembrane region" description="Helical" evidence="1">
    <location>
        <begin position="27"/>
        <end position="54"/>
    </location>
</feature>
<keyword evidence="3" id="KW-1185">Reference proteome</keyword>
<feature type="transmembrane region" description="Helical" evidence="1">
    <location>
        <begin position="107"/>
        <end position="127"/>
    </location>
</feature>
<protein>
    <submittedName>
        <fullName evidence="2">Stage III sporulation protein AD</fullName>
    </submittedName>
</protein>
<gene>
    <name evidence="2" type="ORF">DES48_101164</name>
</gene>
<proteinExistence type="predicted"/>
<accession>A0A366EGA6</accession>
<feature type="transmembrane region" description="Helical" evidence="1">
    <location>
        <begin position="5"/>
        <end position="21"/>
    </location>
</feature>
<comment type="caution">
    <text evidence="2">The sequence shown here is derived from an EMBL/GenBank/DDBJ whole genome shotgun (WGS) entry which is preliminary data.</text>
</comment>
<keyword evidence="1" id="KW-0472">Membrane</keyword>
<reference evidence="2 3" key="1">
    <citation type="submission" date="2018-06" db="EMBL/GenBank/DDBJ databases">
        <title>Genomic Encyclopedia of Type Strains, Phase IV (KMG-IV): sequencing the most valuable type-strain genomes for metagenomic binning, comparative biology and taxonomic classification.</title>
        <authorList>
            <person name="Goeker M."/>
        </authorList>
    </citation>
    <scope>NUCLEOTIDE SEQUENCE [LARGE SCALE GENOMIC DNA]</scope>
    <source>
        <strain evidence="2 3">DSM 15140</strain>
    </source>
</reference>
<dbReference type="InterPro" id="IPR025664">
    <property type="entry name" value="Spore_III_AC/AD"/>
</dbReference>
<evidence type="ECO:0000313" key="2">
    <source>
        <dbReference type="EMBL" id="RBP01427.1"/>
    </source>
</evidence>
<organism evidence="2 3">
    <name type="scientific">Paraliobacillus ryukyuensis</name>
    <dbReference type="NCBI Taxonomy" id="200904"/>
    <lineage>
        <taxon>Bacteria</taxon>
        <taxon>Bacillati</taxon>
        <taxon>Bacillota</taxon>
        <taxon>Bacilli</taxon>
        <taxon>Bacillales</taxon>
        <taxon>Bacillaceae</taxon>
        <taxon>Paraliobacillus</taxon>
    </lineage>
</organism>
<dbReference type="EMBL" id="QNRI01000001">
    <property type="protein sequence ID" value="RBP01427.1"/>
    <property type="molecule type" value="Genomic_DNA"/>
</dbReference>
<evidence type="ECO:0000313" key="3">
    <source>
        <dbReference type="Proteomes" id="UP000252254"/>
    </source>
</evidence>
<keyword evidence="1" id="KW-0812">Transmembrane</keyword>